<dbReference type="EMBL" id="JBHSBB010000048">
    <property type="protein sequence ID" value="MFC4036309.1"/>
    <property type="molecule type" value="Genomic_DNA"/>
</dbReference>
<accession>A0ABV8HZE5</accession>
<dbReference type="Gene3D" id="1.10.10.10">
    <property type="entry name" value="Winged helix-like DNA-binding domain superfamily/Winged helix DNA-binding domain"/>
    <property type="match status" value="1"/>
</dbReference>
<comment type="caution">
    <text evidence="1">The sequence shown here is derived from an EMBL/GenBank/DDBJ whole genome shotgun (WGS) entry which is preliminary data.</text>
</comment>
<name>A0ABV8HZE5_9ACTN</name>
<sequence length="173" mass="18510">MAPASTGYGVEHGLRILQVLACTRVATPRQLHTWLTPEAADTSTVRKHLRALAKDGLAAANDTRRPHIWFLTAAGLSEARRAGLADHRTTQVTGEHVAASPAFAHALAITDTAIAFSRRSGAAVGEVGDWEVEVAHPSDRAVCSSRTRCCTCATWTCRTSSPNWTAPPCRWAG</sequence>
<dbReference type="InterPro" id="IPR036390">
    <property type="entry name" value="WH_DNA-bd_sf"/>
</dbReference>
<protein>
    <submittedName>
        <fullName evidence="1">Replication-relaxation family protein</fullName>
    </submittedName>
</protein>
<dbReference type="Proteomes" id="UP001595765">
    <property type="component" value="Unassembled WGS sequence"/>
</dbReference>
<dbReference type="SUPFAM" id="SSF46785">
    <property type="entry name" value="Winged helix' DNA-binding domain"/>
    <property type="match status" value="1"/>
</dbReference>
<gene>
    <name evidence="1" type="ORF">ACFO3J_33425</name>
</gene>
<dbReference type="Pfam" id="PF13814">
    <property type="entry name" value="Replic_Relax"/>
    <property type="match status" value="1"/>
</dbReference>
<dbReference type="RefSeq" id="WP_386437790.1">
    <property type="nucleotide sequence ID" value="NZ_JBHSBB010000048.1"/>
</dbReference>
<dbReference type="InterPro" id="IPR025855">
    <property type="entry name" value="Replic_Relax"/>
</dbReference>
<dbReference type="InterPro" id="IPR036388">
    <property type="entry name" value="WH-like_DNA-bd_sf"/>
</dbReference>
<evidence type="ECO:0000313" key="1">
    <source>
        <dbReference type="EMBL" id="MFC4036309.1"/>
    </source>
</evidence>
<proteinExistence type="predicted"/>
<reference evidence="2" key="1">
    <citation type="journal article" date="2019" name="Int. J. Syst. Evol. Microbiol.">
        <title>The Global Catalogue of Microorganisms (GCM) 10K type strain sequencing project: providing services to taxonomists for standard genome sequencing and annotation.</title>
        <authorList>
            <consortium name="The Broad Institute Genomics Platform"/>
            <consortium name="The Broad Institute Genome Sequencing Center for Infectious Disease"/>
            <person name="Wu L."/>
            <person name="Ma J."/>
        </authorList>
    </citation>
    <scope>NUCLEOTIDE SEQUENCE [LARGE SCALE GENOMIC DNA]</scope>
    <source>
        <strain evidence="2">CGMCC 4.7237</strain>
    </source>
</reference>
<organism evidence="1 2">
    <name type="scientific">Streptomyces polygonati</name>
    <dbReference type="NCBI Taxonomy" id="1617087"/>
    <lineage>
        <taxon>Bacteria</taxon>
        <taxon>Bacillati</taxon>
        <taxon>Actinomycetota</taxon>
        <taxon>Actinomycetes</taxon>
        <taxon>Kitasatosporales</taxon>
        <taxon>Streptomycetaceae</taxon>
        <taxon>Streptomyces</taxon>
    </lineage>
</organism>
<keyword evidence="2" id="KW-1185">Reference proteome</keyword>
<evidence type="ECO:0000313" key="2">
    <source>
        <dbReference type="Proteomes" id="UP001595765"/>
    </source>
</evidence>